<sequence>MPVFGKLGNFVERKKPKGAVRWLNEGEVGSPECLQQVIWIDFGAGENCCVKSEWGWSVL</sequence>
<name>A0A0A9AL87_ARUDO</name>
<proteinExistence type="predicted"/>
<dbReference type="EMBL" id="GBRH01248205">
    <property type="protein sequence ID" value="JAD49690.1"/>
    <property type="molecule type" value="Transcribed_RNA"/>
</dbReference>
<accession>A0A0A9AL87</accession>
<dbReference type="AlphaFoldDB" id="A0A0A9AL87"/>
<organism evidence="1">
    <name type="scientific">Arundo donax</name>
    <name type="common">Giant reed</name>
    <name type="synonym">Donax arundinaceus</name>
    <dbReference type="NCBI Taxonomy" id="35708"/>
    <lineage>
        <taxon>Eukaryota</taxon>
        <taxon>Viridiplantae</taxon>
        <taxon>Streptophyta</taxon>
        <taxon>Embryophyta</taxon>
        <taxon>Tracheophyta</taxon>
        <taxon>Spermatophyta</taxon>
        <taxon>Magnoliopsida</taxon>
        <taxon>Liliopsida</taxon>
        <taxon>Poales</taxon>
        <taxon>Poaceae</taxon>
        <taxon>PACMAD clade</taxon>
        <taxon>Arundinoideae</taxon>
        <taxon>Arundineae</taxon>
        <taxon>Arundo</taxon>
    </lineage>
</organism>
<reference evidence="1" key="2">
    <citation type="journal article" date="2015" name="Data Brief">
        <title>Shoot transcriptome of the giant reed, Arundo donax.</title>
        <authorList>
            <person name="Barrero R.A."/>
            <person name="Guerrero F.D."/>
            <person name="Moolhuijzen P."/>
            <person name="Goolsby J.A."/>
            <person name="Tidwell J."/>
            <person name="Bellgard S.E."/>
            <person name="Bellgard M.I."/>
        </authorList>
    </citation>
    <scope>NUCLEOTIDE SEQUENCE</scope>
    <source>
        <tissue evidence="1">Shoot tissue taken approximately 20 cm above the soil surface</tissue>
    </source>
</reference>
<evidence type="ECO:0000313" key="1">
    <source>
        <dbReference type="EMBL" id="JAD49690.1"/>
    </source>
</evidence>
<reference evidence="1" key="1">
    <citation type="submission" date="2014-09" db="EMBL/GenBank/DDBJ databases">
        <authorList>
            <person name="Magalhaes I.L.F."/>
            <person name="Oliveira U."/>
            <person name="Santos F.R."/>
            <person name="Vidigal T.H.D.A."/>
            <person name="Brescovit A.D."/>
            <person name="Santos A.J."/>
        </authorList>
    </citation>
    <scope>NUCLEOTIDE SEQUENCE</scope>
    <source>
        <tissue evidence="1">Shoot tissue taken approximately 20 cm above the soil surface</tissue>
    </source>
</reference>
<protein>
    <submittedName>
        <fullName evidence="1">Uncharacterized protein</fullName>
    </submittedName>
</protein>